<gene>
    <name evidence="1" type="ORF">Q604_UNBC11289G0001</name>
</gene>
<evidence type="ECO:0000313" key="1">
    <source>
        <dbReference type="EMBL" id="ETJ34286.1"/>
    </source>
</evidence>
<name>W1XW09_9ZZZZ</name>
<accession>W1XW09</accession>
<dbReference type="EMBL" id="AZMM01011289">
    <property type="protein sequence ID" value="ETJ34286.1"/>
    <property type="molecule type" value="Genomic_DNA"/>
</dbReference>
<organism evidence="1">
    <name type="scientific">human gut metagenome</name>
    <dbReference type="NCBI Taxonomy" id="408170"/>
    <lineage>
        <taxon>unclassified sequences</taxon>
        <taxon>metagenomes</taxon>
        <taxon>organismal metagenomes</taxon>
    </lineage>
</organism>
<protein>
    <submittedName>
        <fullName evidence="1">Uncharacterized protein</fullName>
    </submittedName>
</protein>
<sequence length="77" mass="9076">VEDLDLSQLEKLLFAKAWLAVGDSYEFCDIIKDSNLYEKLQNLTEKIEFRSLWEVNIKPLLPKHNIDEEVITKIRNV</sequence>
<comment type="caution">
    <text evidence="1">The sequence shown here is derived from an EMBL/GenBank/DDBJ whole genome shotgun (WGS) entry which is preliminary data.</text>
</comment>
<dbReference type="AlphaFoldDB" id="W1XW09"/>
<reference evidence="1" key="1">
    <citation type="submission" date="2013-12" db="EMBL/GenBank/DDBJ databases">
        <title>A Varibaculum cambriense genome reconstructed from a premature infant gut community with otherwise low bacterial novelty that shifts toward anaerobic metabolism during the third week of life.</title>
        <authorList>
            <person name="Brown C.T."/>
            <person name="Sharon I."/>
            <person name="Thomas B.C."/>
            <person name="Castelle C.J."/>
            <person name="Morowitz M.J."/>
            <person name="Banfield J.F."/>
        </authorList>
    </citation>
    <scope>NUCLEOTIDE SEQUENCE</scope>
</reference>
<feature type="non-terminal residue" evidence="1">
    <location>
        <position position="1"/>
    </location>
</feature>
<feature type="non-terminal residue" evidence="1">
    <location>
        <position position="77"/>
    </location>
</feature>
<proteinExistence type="predicted"/>